<dbReference type="PANTHER" id="PTHR21310:SF55">
    <property type="entry name" value="AMINOGLYCOSIDE PHOSPHOTRANSFERASE DOMAIN-CONTAINING PROTEIN"/>
    <property type="match status" value="1"/>
</dbReference>
<evidence type="ECO:0000313" key="2">
    <source>
        <dbReference type="EMBL" id="PYI31595.1"/>
    </source>
</evidence>
<keyword evidence="2" id="KW-0418">Kinase</keyword>
<proteinExistence type="predicted"/>
<sequence>MGQTWTKLLFPDHSIPKTSIPNPCTACGWTPERQNNCRYESHVKLFYGVSDRGVWSLGSNMILKERLDTAPNFEARNIRLLEQETSIPRPTIIEDWVEENQRSFILMRRVRGEPLSRLWKDMSPDQRESIARQTAECLMQLRKLQSPQMHSVEGQPLYSAFLFRNGYGLPHGPLASDDELWAEMDLALKDITEDARLRLRERMPPATPYTFTHGDLTYVNIMVQDGRLTGILDWEAAGYFPVWWEFTCAGIGLSQEDKEWKDLLRRFMPDHTAAREFWMDYYSLSKYPDLDESGRALLGNGVSGSHGQE</sequence>
<dbReference type="Gene3D" id="3.90.1200.10">
    <property type="match status" value="1"/>
</dbReference>
<keyword evidence="3" id="KW-1185">Reference proteome</keyword>
<dbReference type="AlphaFoldDB" id="A0A2V5I472"/>
<dbReference type="InterPro" id="IPR011009">
    <property type="entry name" value="Kinase-like_dom_sf"/>
</dbReference>
<dbReference type="InterPro" id="IPR002575">
    <property type="entry name" value="Aminoglycoside_PTrfase"/>
</dbReference>
<gene>
    <name evidence="2" type="ORF">BP00DRAFT_425514</name>
</gene>
<dbReference type="GO" id="GO:0016301">
    <property type="term" value="F:kinase activity"/>
    <property type="evidence" value="ECO:0007669"/>
    <property type="project" value="UniProtKB-KW"/>
</dbReference>
<accession>A0A2V5I472</accession>
<dbReference type="InterPro" id="IPR051678">
    <property type="entry name" value="AGP_Transferase"/>
</dbReference>
<keyword evidence="2" id="KW-0808">Transferase</keyword>
<reference evidence="2 3" key="1">
    <citation type="submission" date="2018-02" db="EMBL/GenBank/DDBJ databases">
        <title>The genomes of Aspergillus section Nigri reveals drivers in fungal speciation.</title>
        <authorList>
            <consortium name="DOE Joint Genome Institute"/>
            <person name="Vesth T.C."/>
            <person name="Nybo J."/>
            <person name="Theobald S."/>
            <person name="Brandl J."/>
            <person name="Frisvad J.C."/>
            <person name="Nielsen K.F."/>
            <person name="Lyhne E.K."/>
            <person name="Kogle M.E."/>
            <person name="Kuo A."/>
            <person name="Riley R."/>
            <person name="Clum A."/>
            <person name="Nolan M."/>
            <person name="Lipzen A."/>
            <person name="Salamov A."/>
            <person name="Henrissat B."/>
            <person name="Wiebenga A."/>
            <person name="De vries R.P."/>
            <person name="Grigoriev I.V."/>
            <person name="Mortensen U.H."/>
            <person name="Andersen M.R."/>
            <person name="Baker S.E."/>
        </authorList>
    </citation>
    <scope>NUCLEOTIDE SEQUENCE [LARGE SCALE GENOMIC DNA]</scope>
    <source>
        <strain evidence="2 3">CBS 114.80</strain>
    </source>
</reference>
<feature type="domain" description="Aminoglycoside phosphotransferase" evidence="1">
    <location>
        <begin position="72"/>
        <end position="251"/>
    </location>
</feature>
<dbReference type="EMBL" id="KZ825501">
    <property type="protein sequence ID" value="PYI31595.1"/>
    <property type="molecule type" value="Genomic_DNA"/>
</dbReference>
<dbReference type="PANTHER" id="PTHR21310">
    <property type="entry name" value="AMINOGLYCOSIDE PHOSPHOTRANSFERASE-RELATED-RELATED"/>
    <property type="match status" value="1"/>
</dbReference>
<dbReference type="Proteomes" id="UP000248817">
    <property type="component" value="Unassembled WGS sequence"/>
</dbReference>
<name>A0A2V5I472_9EURO</name>
<evidence type="ECO:0000313" key="3">
    <source>
        <dbReference type="Proteomes" id="UP000248817"/>
    </source>
</evidence>
<organism evidence="2 3">
    <name type="scientific">Aspergillus indologenus CBS 114.80</name>
    <dbReference type="NCBI Taxonomy" id="1450541"/>
    <lineage>
        <taxon>Eukaryota</taxon>
        <taxon>Fungi</taxon>
        <taxon>Dikarya</taxon>
        <taxon>Ascomycota</taxon>
        <taxon>Pezizomycotina</taxon>
        <taxon>Eurotiomycetes</taxon>
        <taxon>Eurotiomycetidae</taxon>
        <taxon>Eurotiales</taxon>
        <taxon>Aspergillaceae</taxon>
        <taxon>Aspergillus</taxon>
        <taxon>Aspergillus subgen. Circumdati</taxon>
    </lineage>
</organism>
<evidence type="ECO:0000259" key="1">
    <source>
        <dbReference type="Pfam" id="PF01636"/>
    </source>
</evidence>
<protein>
    <submittedName>
        <fullName evidence="2">Kinase-like protein</fullName>
    </submittedName>
</protein>
<dbReference type="CDD" id="cd05120">
    <property type="entry name" value="APH_ChoK_like"/>
    <property type="match status" value="1"/>
</dbReference>
<dbReference type="SUPFAM" id="SSF56112">
    <property type="entry name" value="Protein kinase-like (PK-like)"/>
    <property type="match status" value="1"/>
</dbReference>
<dbReference type="Pfam" id="PF01636">
    <property type="entry name" value="APH"/>
    <property type="match status" value="1"/>
</dbReference>